<dbReference type="OMA" id="NSCHFTL"/>
<evidence type="ECO:0000259" key="4">
    <source>
        <dbReference type="Pfam" id="PF10374"/>
    </source>
</evidence>
<comment type="caution">
    <text evidence="5">The sequence shown here is derived from an EMBL/GenBank/DDBJ whole genome shotgun (WGS) entry which is preliminary data.</text>
</comment>
<keyword evidence="1" id="KW-0866">Nonsense-mediated mRNA decay</keyword>
<dbReference type="OrthoDB" id="69928at2759"/>
<evidence type="ECO:0000259" key="3">
    <source>
        <dbReference type="Pfam" id="PF10373"/>
    </source>
</evidence>
<comment type="function">
    <text evidence="1">Plays a role in nonsense-mediated mRNA decay.</text>
</comment>
<comment type="subcellular location">
    <subcellularLocation>
        <location evidence="1">Nucleus</location>
    </subcellularLocation>
</comment>
<dbReference type="AlphaFoldDB" id="A0A084G2G3"/>
<accession>A0A084G2G3</accession>
<name>A0A084G2G3_PSEDA</name>
<feature type="domain" description="DNA/RNA-binding" evidence="3">
    <location>
        <begin position="201"/>
        <end position="477"/>
    </location>
</feature>
<feature type="region of interest" description="Disordered" evidence="2">
    <location>
        <begin position="777"/>
        <end position="867"/>
    </location>
</feature>
<dbReference type="Pfam" id="PF10373">
    <property type="entry name" value="EST1_DNA_bind"/>
    <property type="match status" value="1"/>
</dbReference>
<dbReference type="VEuPathDB" id="FungiDB:SAPIO_CDS7684"/>
<dbReference type="GO" id="GO:0000184">
    <property type="term" value="P:nuclear-transcribed mRNA catabolic process, nonsense-mediated decay"/>
    <property type="evidence" value="ECO:0007669"/>
    <property type="project" value="UniProtKB-KW"/>
</dbReference>
<reference evidence="5 6" key="1">
    <citation type="journal article" date="2014" name="Genome Announc.">
        <title>Draft genome sequence of the pathogenic fungus Scedosporium apiospermum.</title>
        <authorList>
            <person name="Vandeputte P."/>
            <person name="Ghamrawi S."/>
            <person name="Rechenmann M."/>
            <person name="Iltis A."/>
            <person name="Giraud S."/>
            <person name="Fleury M."/>
            <person name="Thornton C."/>
            <person name="Delhaes L."/>
            <person name="Meyer W."/>
            <person name="Papon N."/>
            <person name="Bouchara J.P."/>
        </authorList>
    </citation>
    <scope>NUCLEOTIDE SEQUENCE [LARGE SCALE GENOMIC DNA]</scope>
    <source>
        <strain evidence="5 6">IHEM 14462</strain>
    </source>
</reference>
<dbReference type="PANTHER" id="PTHR15696:SF36">
    <property type="entry name" value="NONSENSE-MEDIATED MRNA DECAY FACTOR"/>
    <property type="match status" value="1"/>
</dbReference>
<evidence type="ECO:0000313" key="5">
    <source>
        <dbReference type="EMBL" id="KEZ41525.1"/>
    </source>
</evidence>
<protein>
    <recommendedName>
        <fullName evidence="1">Nonsense-mediated mRNA decay factor</fullName>
    </recommendedName>
</protein>
<keyword evidence="6" id="KW-1185">Reference proteome</keyword>
<dbReference type="GeneID" id="27726756"/>
<dbReference type="InterPro" id="IPR045153">
    <property type="entry name" value="Est1/Ebs1-like"/>
</dbReference>
<proteinExistence type="predicted"/>
<evidence type="ECO:0000256" key="1">
    <source>
        <dbReference type="RuleBase" id="RU369098"/>
    </source>
</evidence>
<dbReference type="Gene3D" id="1.25.40.10">
    <property type="entry name" value="Tetratricopeptide repeat domain"/>
    <property type="match status" value="1"/>
</dbReference>
<dbReference type="PANTHER" id="PTHR15696">
    <property type="entry name" value="SMG-7 SUPPRESSOR WITH MORPHOLOGICAL EFFECT ON GENITALIA PROTEIN 7"/>
    <property type="match status" value="1"/>
</dbReference>
<dbReference type="Proteomes" id="UP000028545">
    <property type="component" value="Unassembled WGS sequence"/>
</dbReference>
<evidence type="ECO:0000313" key="6">
    <source>
        <dbReference type="Proteomes" id="UP000028545"/>
    </source>
</evidence>
<feature type="compositionally biased region" description="Low complexity" evidence="2">
    <location>
        <begin position="777"/>
        <end position="789"/>
    </location>
</feature>
<keyword evidence="1" id="KW-0539">Nucleus</keyword>
<dbReference type="SUPFAM" id="SSF48452">
    <property type="entry name" value="TPR-like"/>
    <property type="match status" value="1"/>
</dbReference>
<dbReference type="GO" id="GO:0005634">
    <property type="term" value="C:nucleus"/>
    <property type="evidence" value="ECO:0007669"/>
    <property type="project" value="UniProtKB-SubCell"/>
</dbReference>
<evidence type="ECO:0000256" key="2">
    <source>
        <dbReference type="SAM" id="MobiDB-lite"/>
    </source>
</evidence>
<organism evidence="5 6">
    <name type="scientific">Pseudallescheria apiosperma</name>
    <name type="common">Scedosporium apiospermum</name>
    <dbReference type="NCBI Taxonomy" id="563466"/>
    <lineage>
        <taxon>Eukaryota</taxon>
        <taxon>Fungi</taxon>
        <taxon>Dikarya</taxon>
        <taxon>Ascomycota</taxon>
        <taxon>Pezizomycotina</taxon>
        <taxon>Sordariomycetes</taxon>
        <taxon>Hypocreomycetidae</taxon>
        <taxon>Microascales</taxon>
        <taxon>Microascaceae</taxon>
        <taxon>Scedosporium</taxon>
    </lineage>
</organism>
<feature type="compositionally biased region" description="Basic and acidic residues" evidence="2">
    <location>
        <begin position="841"/>
        <end position="854"/>
    </location>
</feature>
<sequence>MASEVAAGGPADLAGVWKHAQKIFKIIQKEANNLKRGPPGEISDAKWKSLEDAMSQYRLACVGVLFKDLEFAQQNQVEKALWTSHILINNVYRNVSKRLPSDMRVKIRAVESRYNKFITTSQLFYKGYIQRLSMRYNIEPLHQIASAVKVERGPGQDSISSITPEVQSMILLSVQETLTYLGDLSRYRAQLKPNSRDNEAAITYYSLAHDVIPDRGFALHQIGVTYLETDKHLEIVYYFFMSLARKTPHPNAEKNLEAKLKTIQAGKSTISGSQSPQQILEGRVVQLLAQYMTNASFSGRDELEQTVLARLEQFLQSAHSSDSVVRMAMVNMTAYYYAQKHQAYTLSFNMQFLQTICRIMRSYLQKAQGVMPGEMETSTSRISQLYGISPGADTVLRVLRLYCCWLSSHAEDLAQAPEAIQFIVQSAWKDFAQMATDLLTYSISDIQEFSKQNDLPFPPTAPYLMKEDEEAVCCLSIGDLTSPVYTRLFHYGTESRRKPTILEFGAQGVKPLDEFVCRLGDFVGAVQHFAESPALPLGIQTTSDGQWSLVYGYQAAAESWNQPAPESQSQPPVQPSSLHLEVTHAAVPTVETYHSPQQPTGVIHHDVTSFSGMQDGQGPALSPRSPVGSTAAAMRGGTYSPLSWDWFYEPKPTGAWTGLTREVFESLPTESAPASRRASSAVGTDNDHQREMLLRMLRSASQGTGKESPSFGPAVSPRAQEHRTLHPGQASDYLLPQASPSYPSGASIDMVAALGVTSPLPDLATTEQPGSYMLHNQNQVQQPQQPQQQLRRGSHVNRAPLSQQVQQQMAAMQNLDPQGGSRPRSSRGNGAARGPRNQGDGGRHDASRLLDLRKKTVNRIPRGINGP</sequence>
<feature type="region of interest" description="Disordered" evidence="2">
    <location>
        <begin position="667"/>
        <end position="687"/>
    </location>
</feature>
<dbReference type="EMBL" id="JOWA01000110">
    <property type="protein sequence ID" value="KEZ41525.1"/>
    <property type="molecule type" value="Genomic_DNA"/>
</dbReference>
<dbReference type="InterPro" id="IPR018834">
    <property type="entry name" value="DNA/RNA-bd_Est1-type"/>
</dbReference>
<dbReference type="KEGG" id="sapo:SAPIO_CDS7684"/>
<feature type="compositionally biased region" description="Low complexity" evidence="2">
    <location>
        <begin position="803"/>
        <end position="838"/>
    </location>
</feature>
<gene>
    <name evidence="5" type="ORF">SAPIO_CDS7684</name>
</gene>
<dbReference type="HOGENOM" id="CLU_013363_0_0_1"/>
<dbReference type="InterPro" id="IPR011990">
    <property type="entry name" value="TPR-like_helical_dom_sf"/>
</dbReference>
<feature type="region of interest" description="Disordered" evidence="2">
    <location>
        <begin position="700"/>
        <end position="724"/>
    </location>
</feature>
<feature type="domain" description="Telomerase activating protein Est1-like N-terminal" evidence="4">
    <location>
        <begin position="76"/>
        <end position="191"/>
    </location>
</feature>
<feature type="compositionally biased region" description="Low complexity" evidence="2">
    <location>
        <begin position="671"/>
        <end position="681"/>
    </location>
</feature>
<dbReference type="InterPro" id="IPR019458">
    <property type="entry name" value="Est1-like_N"/>
</dbReference>
<dbReference type="RefSeq" id="XP_016641324.1">
    <property type="nucleotide sequence ID" value="XM_016789497.1"/>
</dbReference>
<dbReference type="Pfam" id="PF10374">
    <property type="entry name" value="EST1"/>
    <property type="match status" value="1"/>
</dbReference>